<evidence type="ECO:0000256" key="1">
    <source>
        <dbReference type="SAM" id="MobiDB-lite"/>
    </source>
</evidence>
<protein>
    <recommendedName>
        <fullName evidence="3">MADF domain-containing protein</fullName>
    </recommendedName>
</protein>
<dbReference type="KEGG" id="bdr:105227443"/>
<name>A0A034WBE0_BACDO</name>
<dbReference type="AlphaFoldDB" id="A0A034WBE0"/>
<organism evidence="2">
    <name type="scientific">Bactrocera dorsalis</name>
    <name type="common">Oriental fruit fly</name>
    <name type="synonym">Dacus dorsalis</name>
    <dbReference type="NCBI Taxonomy" id="27457"/>
    <lineage>
        <taxon>Eukaryota</taxon>
        <taxon>Metazoa</taxon>
        <taxon>Ecdysozoa</taxon>
        <taxon>Arthropoda</taxon>
        <taxon>Hexapoda</taxon>
        <taxon>Insecta</taxon>
        <taxon>Pterygota</taxon>
        <taxon>Neoptera</taxon>
        <taxon>Endopterygota</taxon>
        <taxon>Diptera</taxon>
        <taxon>Brachycera</taxon>
        <taxon>Muscomorpha</taxon>
        <taxon>Tephritoidea</taxon>
        <taxon>Tephritidae</taxon>
        <taxon>Bactrocera</taxon>
        <taxon>Bactrocera</taxon>
    </lineage>
</organism>
<dbReference type="EMBL" id="GAKP01006066">
    <property type="protein sequence ID" value="JAC52886.1"/>
    <property type="molecule type" value="Transcribed_RNA"/>
</dbReference>
<evidence type="ECO:0000313" key="2">
    <source>
        <dbReference type="EMBL" id="JAC52886.1"/>
    </source>
</evidence>
<dbReference type="Pfam" id="PF16055">
    <property type="entry name" value="DUF4798"/>
    <property type="match status" value="1"/>
</dbReference>
<proteinExistence type="predicted"/>
<sequence length="386" mass="44253">MELHSYAKRKVAKKWSIDQKRQLVEARINHDGLFTNKATTSVAPWKKILSLAKLDDYNVYFVRKQWSNMVNKYKQYKLNRLDVIPNGAHDSEEIQKITQEWEFFEPIHRFMSYKTTNLHSYALPITIRLPVPPTADDDDDDGSSISSPDHHDAFSSDTNYDFNTADEPNELREAQPNTDHDFYTKKNGLPLNYFADESNDTQESMLIEQPITCNGVTEGMEQVRLHVAGEQIIEMKMEQFSDTDKTVEPGRPPVYIEENAQMPSTSAAGRVNNCPKRPKERPLSERERYYRHKRRYNRRLERRFDALLNVFGQIVKAEYPNINVSPLIGAATQGITLANNIFKSENENDSADEENESSSDTERMPFNTAVGGGASEAFGNDGRAER</sequence>
<evidence type="ECO:0008006" key="3">
    <source>
        <dbReference type="Google" id="ProtNLM"/>
    </source>
</evidence>
<dbReference type="InterPro" id="IPR032056">
    <property type="entry name" value="DUF4798"/>
</dbReference>
<feature type="region of interest" description="Disordered" evidence="1">
    <location>
        <begin position="264"/>
        <end position="285"/>
    </location>
</feature>
<accession>A0A034WBE0</accession>
<dbReference type="OrthoDB" id="7839010at2759"/>
<feature type="region of interest" description="Disordered" evidence="1">
    <location>
        <begin position="344"/>
        <end position="386"/>
    </location>
</feature>
<feature type="compositionally biased region" description="Acidic residues" evidence="1">
    <location>
        <begin position="347"/>
        <end position="359"/>
    </location>
</feature>
<reference evidence="2" key="1">
    <citation type="journal article" date="2014" name="BMC Genomics">
        <title>Characterizing the developmental transcriptome of the oriental fruit fly, Bactrocera dorsalis (Diptera: Tephritidae) through comparative genomic analysis with Drosophila melanogaster utilizing modENCODE datasets.</title>
        <authorList>
            <person name="Geib S.M."/>
            <person name="Calla B."/>
            <person name="Hall B."/>
            <person name="Hou S."/>
            <person name="Manoukis N.C."/>
        </authorList>
    </citation>
    <scope>NUCLEOTIDE SEQUENCE</scope>
    <source>
        <strain evidence="2">Punador</strain>
    </source>
</reference>
<feature type="region of interest" description="Disordered" evidence="1">
    <location>
        <begin position="132"/>
        <end position="165"/>
    </location>
</feature>